<keyword evidence="17" id="KW-1133">Transmembrane helix</keyword>
<keyword evidence="17" id="KW-0472">Membrane</keyword>
<evidence type="ECO:0000256" key="8">
    <source>
        <dbReference type="ARBA" id="ARBA00022679"/>
    </source>
</evidence>
<keyword evidence="7" id="KW-0963">Cytoplasm</keyword>
<dbReference type="RefSeq" id="WP_186806257.1">
    <property type="nucleotide sequence ID" value="NZ_BJUW01000017.1"/>
</dbReference>
<dbReference type="Pfam" id="PF02518">
    <property type="entry name" value="HATPase_c"/>
    <property type="match status" value="1"/>
</dbReference>
<dbReference type="GO" id="GO:0016020">
    <property type="term" value="C:membrane"/>
    <property type="evidence" value="ECO:0007669"/>
    <property type="project" value="InterPro"/>
</dbReference>
<evidence type="ECO:0000256" key="5">
    <source>
        <dbReference type="ARBA" id="ARBA00017322"/>
    </source>
</evidence>
<proteinExistence type="predicted"/>
<evidence type="ECO:0000256" key="11">
    <source>
        <dbReference type="ARBA" id="ARBA00023004"/>
    </source>
</evidence>
<dbReference type="InterPro" id="IPR005467">
    <property type="entry name" value="His_kinase_dom"/>
</dbReference>
<evidence type="ECO:0000256" key="4">
    <source>
        <dbReference type="ARBA" id="ARBA00012438"/>
    </source>
</evidence>
<keyword evidence="17" id="KW-0812">Transmembrane</keyword>
<dbReference type="PIRSF" id="PIRSF037434">
    <property type="entry name" value="STHK_ChrS"/>
    <property type="match status" value="1"/>
</dbReference>
<feature type="transmembrane region" description="Helical" evidence="17">
    <location>
        <begin position="82"/>
        <end position="106"/>
    </location>
</feature>
<dbReference type="PROSITE" id="PS50109">
    <property type="entry name" value="HIS_KIN"/>
    <property type="match status" value="1"/>
</dbReference>
<dbReference type="InterPro" id="IPR004358">
    <property type="entry name" value="Sig_transdc_His_kin-like_C"/>
</dbReference>
<feature type="transmembrane region" description="Helical" evidence="17">
    <location>
        <begin position="30"/>
        <end position="48"/>
    </location>
</feature>
<evidence type="ECO:0000256" key="16">
    <source>
        <dbReference type="SAM" id="Coils"/>
    </source>
</evidence>
<accession>A0A511AK20</accession>
<evidence type="ECO:0000256" key="12">
    <source>
        <dbReference type="ARBA" id="ARBA00023012"/>
    </source>
</evidence>
<organism evidence="19 20">
    <name type="scientific">Microbacterium aerolatum</name>
    <dbReference type="NCBI Taxonomy" id="153731"/>
    <lineage>
        <taxon>Bacteria</taxon>
        <taxon>Bacillati</taxon>
        <taxon>Actinomycetota</taxon>
        <taxon>Actinomycetes</taxon>
        <taxon>Micrococcales</taxon>
        <taxon>Microbacteriaceae</taxon>
        <taxon>Microbacterium</taxon>
    </lineage>
</organism>
<dbReference type="InterPro" id="IPR050482">
    <property type="entry name" value="Sensor_HK_TwoCompSys"/>
</dbReference>
<dbReference type="GO" id="GO:0005737">
    <property type="term" value="C:cytoplasm"/>
    <property type="evidence" value="ECO:0007669"/>
    <property type="project" value="UniProtKB-SubCell"/>
</dbReference>
<evidence type="ECO:0000256" key="10">
    <source>
        <dbReference type="ARBA" id="ARBA00022777"/>
    </source>
</evidence>
<dbReference type="AlphaFoldDB" id="A0A511AK20"/>
<evidence type="ECO:0000256" key="14">
    <source>
        <dbReference type="ARBA" id="ARBA00024827"/>
    </source>
</evidence>
<keyword evidence="9" id="KW-0479">Metal-binding</keyword>
<gene>
    <name evidence="19" type="ORF">MAE01_28590</name>
</gene>
<evidence type="ECO:0000256" key="13">
    <source>
        <dbReference type="ARBA" id="ARBA00023014"/>
    </source>
</evidence>
<dbReference type="Gene3D" id="1.20.5.1930">
    <property type="match status" value="1"/>
</dbReference>
<dbReference type="GO" id="GO:0000155">
    <property type="term" value="F:phosphorelay sensor kinase activity"/>
    <property type="evidence" value="ECO:0007669"/>
    <property type="project" value="InterPro"/>
</dbReference>
<keyword evidence="20" id="KW-1185">Reference proteome</keyword>
<dbReference type="SUPFAM" id="SSF55874">
    <property type="entry name" value="ATPase domain of HSP90 chaperone/DNA topoisomerase II/histidine kinase"/>
    <property type="match status" value="1"/>
</dbReference>
<dbReference type="CDD" id="cd16917">
    <property type="entry name" value="HATPase_UhpB-NarQ-NarX-like"/>
    <property type="match status" value="1"/>
</dbReference>
<evidence type="ECO:0000256" key="1">
    <source>
        <dbReference type="ARBA" id="ARBA00000085"/>
    </source>
</evidence>
<evidence type="ECO:0000256" key="2">
    <source>
        <dbReference type="ARBA" id="ARBA00001966"/>
    </source>
</evidence>
<feature type="coiled-coil region" evidence="16">
    <location>
        <begin position="175"/>
        <end position="209"/>
    </location>
</feature>
<dbReference type="GO" id="GO:0051539">
    <property type="term" value="F:4 iron, 4 sulfur cluster binding"/>
    <property type="evidence" value="ECO:0007669"/>
    <property type="project" value="UniProtKB-KW"/>
</dbReference>
<dbReference type="PRINTS" id="PR00344">
    <property type="entry name" value="BCTRLSENSOR"/>
</dbReference>
<evidence type="ECO:0000313" key="20">
    <source>
        <dbReference type="Proteomes" id="UP000321225"/>
    </source>
</evidence>
<dbReference type="Proteomes" id="UP000321225">
    <property type="component" value="Unassembled WGS sequence"/>
</dbReference>
<dbReference type="PANTHER" id="PTHR24421">
    <property type="entry name" value="NITRATE/NITRITE SENSOR PROTEIN NARX-RELATED"/>
    <property type="match status" value="1"/>
</dbReference>
<comment type="catalytic activity">
    <reaction evidence="1">
        <text>ATP + protein L-histidine = ADP + protein N-phospho-L-histidine.</text>
        <dbReference type="EC" id="2.7.13.3"/>
    </reaction>
</comment>
<dbReference type="EC" id="2.7.13.3" evidence="4"/>
<comment type="caution">
    <text evidence="19">The sequence shown here is derived from an EMBL/GenBank/DDBJ whole genome shotgun (WGS) entry which is preliminary data.</text>
</comment>
<dbReference type="InterPro" id="IPR017205">
    <property type="entry name" value="Sig_transdc_His_kinase_ChrS"/>
</dbReference>
<dbReference type="Gene3D" id="3.30.565.10">
    <property type="entry name" value="Histidine kinase-like ATPase, C-terminal domain"/>
    <property type="match status" value="1"/>
</dbReference>
<evidence type="ECO:0000259" key="18">
    <source>
        <dbReference type="PROSITE" id="PS50109"/>
    </source>
</evidence>
<dbReference type="InterPro" id="IPR036890">
    <property type="entry name" value="HATPase_C_sf"/>
</dbReference>
<comment type="cofactor">
    <cofactor evidence="2">
        <name>[4Fe-4S] cluster</name>
        <dbReference type="ChEBI" id="CHEBI:49883"/>
    </cofactor>
</comment>
<evidence type="ECO:0000256" key="7">
    <source>
        <dbReference type="ARBA" id="ARBA00022490"/>
    </source>
</evidence>
<keyword evidence="8" id="KW-0808">Transferase</keyword>
<name>A0A511AK20_9MICO</name>
<feature type="transmembrane region" description="Helical" evidence="17">
    <location>
        <begin position="145"/>
        <end position="165"/>
    </location>
</feature>
<comment type="subcellular location">
    <subcellularLocation>
        <location evidence="3">Cytoplasm</location>
    </subcellularLocation>
</comment>
<dbReference type="GO" id="GO:0046872">
    <property type="term" value="F:metal ion binding"/>
    <property type="evidence" value="ECO:0007669"/>
    <property type="project" value="UniProtKB-KW"/>
</dbReference>
<keyword evidence="12" id="KW-0902">Two-component regulatory system</keyword>
<keyword evidence="16" id="KW-0175">Coiled coil</keyword>
<dbReference type="InterPro" id="IPR011712">
    <property type="entry name" value="Sig_transdc_His_kin_sub3_dim/P"/>
</dbReference>
<dbReference type="Pfam" id="PF07730">
    <property type="entry name" value="HisKA_3"/>
    <property type="match status" value="1"/>
</dbReference>
<evidence type="ECO:0000256" key="15">
    <source>
        <dbReference type="ARBA" id="ARBA00030800"/>
    </source>
</evidence>
<feature type="transmembrane region" description="Helical" evidence="17">
    <location>
        <begin position="118"/>
        <end position="138"/>
    </location>
</feature>
<comment type="function">
    <text evidence="14">Member of the two-component regulatory system NreB/NreC involved in the control of dissimilatory nitrate/nitrite reduction in response to oxygen. NreB functions as a direct oxygen sensor histidine kinase which is autophosphorylated, in the absence of oxygen, probably at the conserved histidine residue, and transfers its phosphate group probably to a conserved aspartate residue of NreC. NreB/NreC activates the expression of the nitrate (narGHJI) and nitrite (nir) reductase operons, as well as the putative nitrate transporter gene narT.</text>
</comment>
<protein>
    <recommendedName>
        <fullName evidence="5">Oxygen sensor histidine kinase NreB</fullName>
        <ecNumber evidence="4">2.7.13.3</ecNumber>
    </recommendedName>
    <alternativeName>
        <fullName evidence="15">Nitrogen regulation protein B</fullName>
    </alternativeName>
</protein>
<keyword evidence="11" id="KW-0408">Iron</keyword>
<evidence type="ECO:0000256" key="3">
    <source>
        <dbReference type="ARBA" id="ARBA00004496"/>
    </source>
</evidence>
<dbReference type="GO" id="GO:0046983">
    <property type="term" value="F:protein dimerization activity"/>
    <property type="evidence" value="ECO:0007669"/>
    <property type="project" value="InterPro"/>
</dbReference>
<evidence type="ECO:0000256" key="17">
    <source>
        <dbReference type="SAM" id="Phobius"/>
    </source>
</evidence>
<sequence length="403" mass="42689">MSSPSVIDLSRTDLSRTDPARRRMLTAARFALHLITALLSAVTAFRAITTGVPLLPAMLAAGVFLAWYATGAAFARGRFSGWWLGGLGILWLGMLLLSAEFVWLSFPLLLLAGHALRRLWSVAFALPVLAAAILAPVLHQAPITFAHIVGPLLGGGFALAISLGYDALLRDAVERERLIASLVHTQEEMASLQEELVRTQRDAGAAQERTRLARDLHDTIAQELSSMVLMARSGDAERLPQIEALAQHALADLRRIVAALAPAELEGAALSAAIARMLEALRQDTGIATALSVDPGTPPMTTSQEVVFLRVAQSALANVRQHAAASRASVTFTADAGTVTMTVRDDGVGFLAEDAALPSTSYGLSAMRSRLREFGGALEVHSAPGEGTTLIAALPSGRGEETR</sequence>
<evidence type="ECO:0000256" key="6">
    <source>
        <dbReference type="ARBA" id="ARBA00022485"/>
    </source>
</evidence>
<dbReference type="EMBL" id="BJUW01000017">
    <property type="protein sequence ID" value="GEK87683.1"/>
    <property type="molecule type" value="Genomic_DNA"/>
</dbReference>
<evidence type="ECO:0000256" key="9">
    <source>
        <dbReference type="ARBA" id="ARBA00022723"/>
    </source>
</evidence>
<evidence type="ECO:0000313" key="19">
    <source>
        <dbReference type="EMBL" id="GEK87683.1"/>
    </source>
</evidence>
<dbReference type="InterPro" id="IPR003594">
    <property type="entry name" value="HATPase_dom"/>
</dbReference>
<reference evidence="19 20" key="1">
    <citation type="submission" date="2019-07" db="EMBL/GenBank/DDBJ databases">
        <title>Whole genome shotgun sequence of Microbacterium aerolatum NBRC 103071.</title>
        <authorList>
            <person name="Hosoyama A."/>
            <person name="Uohara A."/>
            <person name="Ohji S."/>
            <person name="Ichikawa N."/>
        </authorList>
    </citation>
    <scope>NUCLEOTIDE SEQUENCE [LARGE SCALE GENOMIC DNA]</scope>
    <source>
        <strain evidence="19 20">NBRC 103071</strain>
    </source>
</reference>
<keyword evidence="6" id="KW-0004">4Fe-4S</keyword>
<feature type="transmembrane region" description="Helical" evidence="17">
    <location>
        <begin position="54"/>
        <end position="75"/>
    </location>
</feature>
<feature type="domain" description="Histidine kinase" evidence="18">
    <location>
        <begin position="211"/>
        <end position="398"/>
    </location>
</feature>
<keyword evidence="10 19" id="KW-0418">Kinase</keyword>
<dbReference type="SMART" id="SM00387">
    <property type="entry name" value="HATPase_c"/>
    <property type="match status" value="1"/>
</dbReference>
<keyword evidence="13" id="KW-0411">Iron-sulfur</keyword>